<dbReference type="Pfam" id="PF13302">
    <property type="entry name" value="Acetyltransf_3"/>
    <property type="match status" value="1"/>
</dbReference>
<dbReference type="PANTHER" id="PTHR43441">
    <property type="entry name" value="RIBOSOMAL-PROTEIN-SERINE ACETYLTRANSFERASE"/>
    <property type="match status" value="1"/>
</dbReference>
<dbReference type="Gene3D" id="3.40.630.30">
    <property type="match status" value="1"/>
</dbReference>
<accession>A0ABU5R9Z2</accession>
<gene>
    <name evidence="2" type="ORF">VA596_24205</name>
</gene>
<keyword evidence="3" id="KW-1185">Reference proteome</keyword>
<dbReference type="Proteomes" id="UP001304298">
    <property type="component" value="Unassembled WGS sequence"/>
</dbReference>
<evidence type="ECO:0000313" key="2">
    <source>
        <dbReference type="EMBL" id="MEA5362660.1"/>
    </source>
</evidence>
<dbReference type="PROSITE" id="PS51186">
    <property type="entry name" value="GNAT"/>
    <property type="match status" value="1"/>
</dbReference>
<reference evidence="2 3" key="1">
    <citation type="submission" date="2023-12" db="EMBL/GenBank/DDBJ databases">
        <title>Amycolatopsis sp. V23-08.</title>
        <authorList>
            <person name="Somphong A."/>
        </authorList>
    </citation>
    <scope>NUCLEOTIDE SEQUENCE [LARGE SCALE GENOMIC DNA]</scope>
    <source>
        <strain evidence="2 3">V23-08</strain>
    </source>
</reference>
<proteinExistence type="predicted"/>
<sequence>METPAEALTRDEFSLARWRFEDSSALAAAVSGSGAHLADWLPWAAGGYTADSAAAYLRLTHGNWETGRAYEYALRVGTELAGGIGVFTRDAGVELGYWLVRAFTGRGLITRAAESLIADAFRRGAGYVEIKHDELNARSGAIPARLGFSPARKETADPDRAPACSGTAVVWRLERP</sequence>
<evidence type="ECO:0000313" key="3">
    <source>
        <dbReference type="Proteomes" id="UP001304298"/>
    </source>
</evidence>
<dbReference type="InterPro" id="IPR016181">
    <property type="entry name" value="Acyl_CoA_acyltransferase"/>
</dbReference>
<name>A0ABU5R9Z2_9PSEU</name>
<protein>
    <submittedName>
        <fullName evidence="2">GNAT family N-acetyltransferase</fullName>
    </submittedName>
</protein>
<comment type="caution">
    <text evidence="2">The sequence shown here is derived from an EMBL/GenBank/DDBJ whole genome shotgun (WGS) entry which is preliminary data.</text>
</comment>
<organism evidence="2 3">
    <name type="scientific">Amycolatopsis heterodermiae</name>
    <dbReference type="NCBI Taxonomy" id="3110235"/>
    <lineage>
        <taxon>Bacteria</taxon>
        <taxon>Bacillati</taxon>
        <taxon>Actinomycetota</taxon>
        <taxon>Actinomycetes</taxon>
        <taxon>Pseudonocardiales</taxon>
        <taxon>Pseudonocardiaceae</taxon>
        <taxon>Amycolatopsis</taxon>
    </lineage>
</organism>
<dbReference type="EMBL" id="JAYFSI010000005">
    <property type="protein sequence ID" value="MEA5362660.1"/>
    <property type="molecule type" value="Genomic_DNA"/>
</dbReference>
<dbReference type="SUPFAM" id="SSF55729">
    <property type="entry name" value="Acyl-CoA N-acyltransferases (Nat)"/>
    <property type="match status" value="1"/>
</dbReference>
<dbReference type="InterPro" id="IPR000182">
    <property type="entry name" value="GNAT_dom"/>
</dbReference>
<feature type="domain" description="N-acetyltransferase" evidence="1">
    <location>
        <begin position="27"/>
        <end position="176"/>
    </location>
</feature>
<dbReference type="PANTHER" id="PTHR43441:SF3">
    <property type="entry name" value="ACETYLTRANSFERASE"/>
    <property type="match status" value="1"/>
</dbReference>
<evidence type="ECO:0000259" key="1">
    <source>
        <dbReference type="PROSITE" id="PS51186"/>
    </source>
</evidence>
<dbReference type="InterPro" id="IPR051908">
    <property type="entry name" value="Ribosomal_N-acetyltransferase"/>
</dbReference>
<dbReference type="RefSeq" id="WP_323330294.1">
    <property type="nucleotide sequence ID" value="NZ_JAYFSI010000005.1"/>
</dbReference>